<proteinExistence type="predicted"/>
<dbReference type="AlphaFoldDB" id="A0A8G2M6X3"/>
<accession>A0A8G2M6X3</accession>
<gene>
    <name evidence="1" type="ORF">NCTC11819_01442</name>
</gene>
<sequence length="53" mass="5989">MRVKSKFTAIVAVLSALNPTKPLTSTNTQKSPICYKYVQFGLISRKIYVIITR</sequence>
<dbReference type="EMBL" id="UGGQ01000006">
    <property type="protein sequence ID" value="STO16864.1"/>
    <property type="molecule type" value="Genomic_DNA"/>
</dbReference>
<evidence type="ECO:0000313" key="1">
    <source>
        <dbReference type="EMBL" id="STO16864.1"/>
    </source>
</evidence>
<evidence type="ECO:0000313" key="2">
    <source>
        <dbReference type="Proteomes" id="UP000255284"/>
    </source>
</evidence>
<protein>
    <submittedName>
        <fullName evidence="1">Uncharacterized protein</fullName>
    </submittedName>
</protein>
<reference evidence="1 2" key="1">
    <citation type="submission" date="2018-06" db="EMBL/GenBank/DDBJ databases">
        <authorList>
            <consortium name="Pathogen Informatics"/>
            <person name="Doyle S."/>
        </authorList>
    </citation>
    <scope>NUCLEOTIDE SEQUENCE [LARGE SCALE GENOMIC DNA]</scope>
    <source>
        <strain evidence="1 2">NCTC11819</strain>
    </source>
</reference>
<comment type="caution">
    <text evidence="1">The sequence shown here is derived from an EMBL/GenBank/DDBJ whole genome shotgun (WGS) entry which is preliminary data.</text>
</comment>
<name>A0A8G2M6X3_9ACTO</name>
<organism evidence="1 2">
    <name type="scientific">Mobiluncus mulieris</name>
    <dbReference type="NCBI Taxonomy" id="2052"/>
    <lineage>
        <taxon>Bacteria</taxon>
        <taxon>Bacillati</taxon>
        <taxon>Actinomycetota</taxon>
        <taxon>Actinomycetes</taxon>
        <taxon>Actinomycetales</taxon>
        <taxon>Actinomycetaceae</taxon>
        <taxon>Mobiluncus</taxon>
    </lineage>
</organism>
<dbReference type="Proteomes" id="UP000255284">
    <property type="component" value="Unassembled WGS sequence"/>
</dbReference>